<dbReference type="EMBL" id="HG722498">
    <property type="protein sequence ID" value="CDJ62569.1"/>
    <property type="molecule type" value="Genomic_DNA"/>
</dbReference>
<evidence type="ECO:0000313" key="4">
    <source>
        <dbReference type="Proteomes" id="UP000030754"/>
    </source>
</evidence>
<protein>
    <recommendedName>
        <fullName evidence="2">Chromo domain-containing protein</fullName>
    </recommendedName>
</protein>
<dbReference type="VEuPathDB" id="ToxoDB:ENH_00018820"/>
<reference evidence="3" key="2">
    <citation type="submission" date="2013-10" db="EMBL/GenBank/DDBJ databases">
        <authorList>
            <person name="Aslett M."/>
        </authorList>
    </citation>
    <scope>NUCLEOTIDE SEQUENCE [LARGE SCALE GENOMIC DNA]</scope>
    <source>
        <strain evidence="3">Houghton</strain>
    </source>
</reference>
<dbReference type="InterPro" id="IPR000953">
    <property type="entry name" value="Chromo/chromo_shadow_dom"/>
</dbReference>
<name>U6MJF1_9EIME</name>
<dbReference type="Pfam" id="PF00385">
    <property type="entry name" value="Chromo"/>
    <property type="match status" value="1"/>
</dbReference>
<dbReference type="OrthoDB" id="346468at2759"/>
<dbReference type="RefSeq" id="XP_013439931.1">
    <property type="nucleotide sequence ID" value="XM_013584477.1"/>
</dbReference>
<dbReference type="AlphaFoldDB" id="U6MJF1"/>
<dbReference type="Proteomes" id="UP000030754">
    <property type="component" value="Unassembled WGS sequence"/>
</dbReference>
<dbReference type="Gene3D" id="2.40.50.40">
    <property type="match status" value="1"/>
</dbReference>
<feature type="region of interest" description="Disordered" evidence="1">
    <location>
        <begin position="155"/>
        <end position="175"/>
    </location>
</feature>
<evidence type="ECO:0000259" key="2">
    <source>
        <dbReference type="PROSITE" id="PS50013"/>
    </source>
</evidence>
<dbReference type="GeneID" id="25472055"/>
<evidence type="ECO:0000313" key="3">
    <source>
        <dbReference type="EMBL" id="CDJ62569.1"/>
    </source>
</evidence>
<dbReference type="InterPro" id="IPR056924">
    <property type="entry name" value="SH3_Tf2-1"/>
</dbReference>
<reference evidence="3" key="1">
    <citation type="submission" date="2013-10" db="EMBL/GenBank/DDBJ databases">
        <title>Genomic analysis of the causative agents of coccidiosis in chickens.</title>
        <authorList>
            <person name="Reid A.J."/>
            <person name="Blake D."/>
            <person name="Billington K."/>
            <person name="Browne H."/>
            <person name="Dunn M."/>
            <person name="Hung S."/>
            <person name="Kawahara F."/>
            <person name="Miranda-Saavedra D."/>
            <person name="Mourier T."/>
            <person name="Nagra H."/>
            <person name="Otto T.D."/>
            <person name="Rawlings N."/>
            <person name="Sanchez A."/>
            <person name="Sanders M."/>
            <person name="Subramaniam C."/>
            <person name="Tay Y."/>
            <person name="Dear P."/>
            <person name="Doerig C."/>
            <person name="Gruber A."/>
            <person name="Parkinson J."/>
            <person name="Shirley M."/>
            <person name="Wan K.L."/>
            <person name="Berriman M."/>
            <person name="Tomley F."/>
            <person name="Pain A."/>
        </authorList>
    </citation>
    <scope>NUCLEOTIDE SEQUENCE [LARGE SCALE GENOMIC DNA]</scope>
    <source>
        <strain evidence="3">Houghton</strain>
    </source>
</reference>
<dbReference type="PROSITE" id="PS50013">
    <property type="entry name" value="CHROMO_2"/>
    <property type="match status" value="1"/>
</dbReference>
<proteinExistence type="predicted"/>
<dbReference type="SUPFAM" id="SSF54160">
    <property type="entry name" value="Chromo domain-like"/>
    <property type="match status" value="1"/>
</dbReference>
<evidence type="ECO:0000256" key="1">
    <source>
        <dbReference type="SAM" id="MobiDB-lite"/>
    </source>
</evidence>
<gene>
    <name evidence="3" type="ORF">ENH_00018820</name>
</gene>
<feature type="domain" description="Chromo" evidence="2">
    <location>
        <begin position="101"/>
        <end position="160"/>
    </location>
</feature>
<dbReference type="InterPro" id="IPR023780">
    <property type="entry name" value="Chromo_domain"/>
</dbReference>
<dbReference type="Pfam" id="PF24626">
    <property type="entry name" value="SH3_Tf2-1"/>
    <property type="match status" value="1"/>
</dbReference>
<keyword evidence="4" id="KW-1185">Reference proteome</keyword>
<dbReference type="InterPro" id="IPR016197">
    <property type="entry name" value="Chromo-like_dom_sf"/>
</dbReference>
<accession>U6MJF1</accession>
<sequence>MRQSPGPHRACVAAEVLRGFQTACSGIRSGRPRYQSPFDITGRIGAVAYRLALPPTYECHNVFHVPQHVRHRPHDPDLVPQEATVGWPRTRNVAGNLTDQYLVNYILDQRGSGDDTYYLFKWSGAPEDCAAWESAQFLVRCPALVRAWRRRQHRKARAQPCPLPPTTPISLNTLP</sequence>
<organism evidence="3 4">
    <name type="scientific">Eimeria necatrix</name>
    <dbReference type="NCBI Taxonomy" id="51315"/>
    <lineage>
        <taxon>Eukaryota</taxon>
        <taxon>Sar</taxon>
        <taxon>Alveolata</taxon>
        <taxon>Apicomplexa</taxon>
        <taxon>Conoidasida</taxon>
        <taxon>Coccidia</taxon>
        <taxon>Eucoccidiorida</taxon>
        <taxon>Eimeriorina</taxon>
        <taxon>Eimeriidae</taxon>
        <taxon>Eimeria</taxon>
    </lineage>
</organism>